<name>A0A8J4XF14_CLAMG</name>
<evidence type="ECO:0000256" key="1">
    <source>
        <dbReference type="SAM" id="MobiDB-lite"/>
    </source>
</evidence>
<accession>A0A8J4XF14</accession>
<evidence type="ECO:0000313" key="2">
    <source>
        <dbReference type="EMBL" id="KAF5903495.1"/>
    </source>
</evidence>
<evidence type="ECO:0000313" key="3">
    <source>
        <dbReference type="Proteomes" id="UP000727407"/>
    </source>
</evidence>
<feature type="region of interest" description="Disordered" evidence="1">
    <location>
        <begin position="48"/>
        <end position="76"/>
    </location>
</feature>
<reference evidence="2" key="1">
    <citation type="submission" date="2020-07" db="EMBL/GenBank/DDBJ databases">
        <title>Clarias magur genome sequencing, assembly and annotation.</title>
        <authorList>
            <person name="Kushwaha B."/>
            <person name="Kumar R."/>
            <person name="Das P."/>
            <person name="Joshi C.G."/>
            <person name="Kumar D."/>
            <person name="Nagpure N.S."/>
            <person name="Pandey M."/>
            <person name="Agarwal S."/>
            <person name="Srivastava S."/>
            <person name="Singh M."/>
            <person name="Sahoo L."/>
            <person name="Jayasankar P."/>
            <person name="Meher P.K."/>
            <person name="Koringa P.G."/>
            <person name="Iquebal M.A."/>
            <person name="Das S.P."/>
            <person name="Bit A."/>
            <person name="Patnaik S."/>
            <person name="Patel N."/>
            <person name="Shah T.M."/>
            <person name="Hinsu A."/>
            <person name="Jena J.K."/>
        </authorList>
    </citation>
    <scope>NUCLEOTIDE SEQUENCE</scope>
    <source>
        <strain evidence="2">CIFAMagur01</strain>
        <tissue evidence="2">Testis</tissue>
    </source>
</reference>
<organism evidence="2 3">
    <name type="scientific">Clarias magur</name>
    <name type="common">Asian catfish</name>
    <name type="synonym">Macropteronotus magur</name>
    <dbReference type="NCBI Taxonomy" id="1594786"/>
    <lineage>
        <taxon>Eukaryota</taxon>
        <taxon>Metazoa</taxon>
        <taxon>Chordata</taxon>
        <taxon>Craniata</taxon>
        <taxon>Vertebrata</taxon>
        <taxon>Euteleostomi</taxon>
        <taxon>Actinopterygii</taxon>
        <taxon>Neopterygii</taxon>
        <taxon>Teleostei</taxon>
        <taxon>Ostariophysi</taxon>
        <taxon>Siluriformes</taxon>
        <taxon>Clariidae</taxon>
        <taxon>Clarias</taxon>
    </lineage>
</organism>
<keyword evidence="3" id="KW-1185">Reference proteome</keyword>
<feature type="region of interest" description="Disordered" evidence="1">
    <location>
        <begin position="1"/>
        <end position="30"/>
    </location>
</feature>
<feature type="non-terminal residue" evidence="2">
    <location>
        <position position="1"/>
    </location>
</feature>
<gene>
    <name evidence="2" type="ORF">DAT39_006818</name>
</gene>
<protein>
    <submittedName>
        <fullName evidence="2">Uncharacterized protein</fullName>
    </submittedName>
</protein>
<proteinExistence type="predicted"/>
<dbReference type="Proteomes" id="UP000727407">
    <property type="component" value="Unassembled WGS sequence"/>
</dbReference>
<sequence>MQRSSTREGGDRTPGDTNSASGGKRDAPLAQLSRRLRMWILTACTVDNPQKQNTGNHTESDYKSLSINPTGLLPDENTSTGKYFPWNHGGTKATELFSRIMSAVKAKEAICSG</sequence>
<feature type="compositionally biased region" description="Basic and acidic residues" evidence="1">
    <location>
        <begin position="1"/>
        <end position="14"/>
    </location>
</feature>
<dbReference type="AlphaFoldDB" id="A0A8J4XF14"/>
<dbReference type="EMBL" id="QNUK01000072">
    <property type="protein sequence ID" value="KAF5903495.1"/>
    <property type="molecule type" value="Genomic_DNA"/>
</dbReference>
<feature type="compositionally biased region" description="Polar residues" evidence="1">
    <location>
        <begin position="48"/>
        <end position="69"/>
    </location>
</feature>
<comment type="caution">
    <text evidence="2">The sequence shown here is derived from an EMBL/GenBank/DDBJ whole genome shotgun (WGS) entry which is preliminary data.</text>
</comment>